<keyword evidence="6 8" id="KW-0472">Membrane</keyword>
<dbReference type="InterPro" id="IPR000531">
    <property type="entry name" value="Beta-barrel_TonB"/>
</dbReference>
<evidence type="ECO:0000313" key="12">
    <source>
        <dbReference type="EMBL" id="SIN69361.1"/>
    </source>
</evidence>
<dbReference type="Pfam" id="PF13715">
    <property type="entry name" value="CarbopepD_reg_2"/>
    <property type="match status" value="1"/>
</dbReference>
<dbReference type="Proteomes" id="UP000185003">
    <property type="component" value="Unassembled WGS sequence"/>
</dbReference>
<dbReference type="RefSeq" id="WP_074237852.1">
    <property type="nucleotide sequence ID" value="NZ_FSRA01000001.1"/>
</dbReference>
<feature type="domain" description="TonB-dependent receptor-like beta-barrel" evidence="10">
    <location>
        <begin position="477"/>
        <end position="1018"/>
    </location>
</feature>
<dbReference type="InterPro" id="IPR008969">
    <property type="entry name" value="CarboxyPept-like_regulatory"/>
</dbReference>
<dbReference type="Pfam" id="PF07715">
    <property type="entry name" value="Plug"/>
    <property type="match status" value="1"/>
</dbReference>
<gene>
    <name evidence="12" type="ORF">SAMN04488055_0681</name>
</gene>
<dbReference type="GO" id="GO:0009279">
    <property type="term" value="C:cell outer membrane"/>
    <property type="evidence" value="ECO:0007669"/>
    <property type="project" value="UniProtKB-SubCell"/>
</dbReference>
<keyword evidence="5 9" id="KW-0798">TonB box</keyword>
<dbReference type="InterPro" id="IPR012910">
    <property type="entry name" value="Plug_dom"/>
</dbReference>
<keyword evidence="2 8" id="KW-0813">Transport</keyword>
<evidence type="ECO:0000256" key="1">
    <source>
        <dbReference type="ARBA" id="ARBA00004571"/>
    </source>
</evidence>
<reference evidence="12 13" key="1">
    <citation type="submission" date="2016-11" db="EMBL/GenBank/DDBJ databases">
        <authorList>
            <person name="Jaros S."/>
            <person name="Januszkiewicz K."/>
            <person name="Wedrychowicz H."/>
        </authorList>
    </citation>
    <scope>NUCLEOTIDE SEQUENCE [LARGE SCALE GENOMIC DNA]</scope>
    <source>
        <strain evidence="12 13">DSM 24787</strain>
    </source>
</reference>
<dbReference type="Gene3D" id="2.60.40.1120">
    <property type="entry name" value="Carboxypeptidase-like, regulatory domain"/>
    <property type="match status" value="1"/>
</dbReference>
<keyword evidence="4 8" id="KW-0812">Transmembrane</keyword>
<evidence type="ECO:0000256" key="3">
    <source>
        <dbReference type="ARBA" id="ARBA00022452"/>
    </source>
</evidence>
<dbReference type="InterPro" id="IPR039426">
    <property type="entry name" value="TonB-dep_rcpt-like"/>
</dbReference>
<evidence type="ECO:0000259" key="10">
    <source>
        <dbReference type="Pfam" id="PF00593"/>
    </source>
</evidence>
<dbReference type="InterPro" id="IPR023996">
    <property type="entry name" value="TonB-dep_OMP_SusC/RagA"/>
</dbReference>
<dbReference type="PROSITE" id="PS52016">
    <property type="entry name" value="TONB_DEPENDENT_REC_3"/>
    <property type="match status" value="1"/>
</dbReference>
<dbReference type="InterPro" id="IPR023997">
    <property type="entry name" value="TonB-dep_OMP_SusC/RagA_CS"/>
</dbReference>
<dbReference type="Gene3D" id="2.40.170.20">
    <property type="entry name" value="TonB-dependent receptor, beta-barrel domain"/>
    <property type="match status" value="1"/>
</dbReference>
<dbReference type="AlphaFoldDB" id="A0A1N6DEY5"/>
<evidence type="ECO:0000259" key="11">
    <source>
        <dbReference type="Pfam" id="PF07715"/>
    </source>
</evidence>
<sequence length="1068" mass="117510">MMFSTHVNAAGRIAKLTFILLMSVVVNAFAFDINIRGKVTDGSGQSLPGVTVLVKGTAVGVVTGADGTYQLKAPEGAKVLVFKFIGMQEQEVEINNRTVIDIIMSSSVKSLDEAVVVGYGTQKKANLTGAVSTVTSKALESRPVSNTAQALQGIAPGLNITQSGALGGSMENRPSINIRGVGTIGQGSSGAPLILIDGMEGDLNGISPQDIDNISVLKDAAASSIYGTRAPFGVILITTKQGKAGKSTVNISSNFRTSSPVLIPHTMDSYTFATYFNDASVNSGNGVYFTPARIQRIRDFIDGKIKTTIIPRPGQPNLWADGYYEGNDNVDWYKAIYKEQSPAQEYSLSASGGKENLTYFLSGNFLDQTGFMRFGKDKFKRYNIMGKVNAQLSEWASVTYIARFSREEFTRPSRMTNSLNQQIAPQGWPMLPLYDNNGFLYDSPSPALALRDGGIGAKQYDVIAQQVKLTIEPLKGWKVFADLNYSVSDQFYHWDIQQTFNHDVAGNPYVYQSGTSVHEEAGRSNYLNANIYTEYAKNLGEHHLKILAGTQSEVTKTRFIMAERNGLIVPSIPVLDATSGNDFNGKPVPPSVAGNNQKWATSGFFGRINYDYKGRYLLEANLRYDGSSRFREDMRWMYSPSVSAGWNLDKETFWKPVEKYVNAFKLRGSFGELGNQNTTNWYPTYVTMPIGSSNGVWLVNGAKPNTASAPPIITSNLSWEKVRTWNIGVDAGFFRNRLTATFEYYTRYTNNMIGPAPELPVILGTGVPSANNTNLETTGWELDLGWRDQLKNGLGYSVRFLLSDARTKITKYPNPTGSLSTYIAGHETGEIWGYNTIGIARTQADMDKHLASLPNGGQTALGSNWKAGDLMFSDLNGDGKITSGANTEANMGDLMLIGNNTPRYMFGADFGADWKGFDFRAFFQGVLKRDYFQNSYYFWGTSASIYGSAGLRQHADYFRDDPNHVLGLNLDSYYPRPLISTKNQVAQTKYLQDASYVRLKNLQLGYTLPRSLSRRAGIQKLRVFVSGENMFTITKMSTLFDPETVDGGYGGNSYPLFKVYAVGINVTL</sequence>
<evidence type="ECO:0000256" key="9">
    <source>
        <dbReference type="RuleBase" id="RU003357"/>
    </source>
</evidence>
<keyword evidence="3 8" id="KW-1134">Transmembrane beta strand</keyword>
<evidence type="ECO:0000256" key="7">
    <source>
        <dbReference type="ARBA" id="ARBA00023237"/>
    </source>
</evidence>
<dbReference type="STRING" id="536979.SAMN04488055_0681"/>
<evidence type="ECO:0000256" key="4">
    <source>
        <dbReference type="ARBA" id="ARBA00022692"/>
    </source>
</evidence>
<organism evidence="12 13">
    <name type="scientific">Chitinophaga niabensis</name>
    <dbReference type="NCBI Taxonomy" id="536979"/>
    <lineage>
        <taxon>Bacteria</taxon>
        <taxon>Pseudomonadati</taxon>
        <taxon>Bacteroidota</taxon>
        <taxon>Chitinophagia</taxon>
        <taxon>Chitinophagales</taxon>
        <taxon>Chitinophagaceae</taxon>
        <taxon>Chitinophaga</taxon>
    </lineage>
</organism>
<evidence type="ECO:0000256" key="5">
    <source>
        <dbReference type="ARBA" id="ARBA00023077"/>
    </source>
</evidence>
<dbReference type="FunFam" id="2.170.130.10:FF:000024">
    <property type="entry name" value="Outer membrane protein"/>
    <property type="match status" value="1"/>
</dbReference>
<proteinExistence type="inferred from homology"/>
<evidence type="ECO:0000313" key="13">
    <source>
        <dbReference type="Proteomes" id="UP000185003"/>
    </source>
</evidence>
<dbReference type="SUPFAM" id="SSF49464">
    <property type="entry name" value="Carboxypeptidase regulatory domain-like"/>
    <property type="match status" value="1"/>
</dbReference>
<dbReference type="Gene3D" id="2.170.130.10">
    <property type="entry name" value="TonB-dependent receptor, plug domain"/>
    <property type="match status" value="1"/>
</dbReference>
<accession>A0A1N6DEY5</accession>
<dbReference type="EMBL" id="FSRA01000001">
    <property type="protein sequence ID" value="SIN69361.1"/>
    <property type="molecule type" value="Genomic_DNA"/>
</dbReference>
<dbReference type="SUPFAM" id="SSF56935">
    <property type="entry name" value="Porins"/>
    <property type="match status" value="1"/>
</dbReference>
<comment type="similarity">
    <text evidence="8 9">Belongs to the TonB-dependent receptor family.</text>
</comment>
<dbReference type="NCBIfam" id="TIGR04056">
    <property type="entry name" value="OMP_RagA_SusC"/>
    <property type="match status" value="1"/>
</dbReference>
<dbReference type="InterPro" id="IPR037066">
    <property type="entry name" value="Plug_dom_sf"/>
</dbReference>
<evidence type="ECO:0000256" key="6">
    <source>
        <dbReference type="ARBA" id="ARBA00023136"/>
    </source>
</evidence>
<evidence type="ECO:0000256" key="8">
    <source>
        <dbReference type="PROSITE-ProRule" id="PRU01360"/>
    </source>
</evidence>
<protein>
    <submittedName>
        <fullName evidence="12">TonB-linked outer membrane protein, SusC/RagA family</fullName>
    </submittedName>
</protein>
<name>A0A1N6DEY5_9BACT</name>
<evidence type="ECO:0000256" key="2">
    <source>
        <dbReference type="ARBA" id="ARBA00022448"/>
    </source>
</evidence>
<keyword evidence="7 8" id="KW-0998">Cell outer membrane</keyword>
<comment type="subcellular location">
    <subcellularLocation>
        <location evidence="1 8">Cell outer membrane</location>
        <topology evidence="1 8">Multi-pass membrane protein</topology>
    </subcellularLocation>
</comment>
<feature type="domain" description="TonB-dependent receptor plug" evidence="11">
    <location>
        <begin position="124"/>
        <end position="234"/>
    </location>
</feature>
<dbReference type="InterPro" id="IPR036942">
    <property type="entry name" value="Beta-barrel_TonB_sf"/>
</dbReference>
<dbReference type="Pfam" id="PF00593">
    <property type="entry name" value="TonB_dep_Rec_b-barrel"/>
    <property type="match status" value="1"/>
</dbReference>
<keyword evidence="13" id="KW-1185">Reference proteome</keyword>
<dbReference type="NCBIfam" id="TIGR04057">
    <property type="entry name" value="SusC_RagA_signa"/>
    <property type="match status" value="1"/>
</dbReference>